<proteinExistence type="predicted"/>
<protein>
    <submittedName>
        <fullName evidence="1">Uncharacterized protein</fullName>
    </submittedName>
</protein>
<organism evidence="1 2">
    <name type="scientific">Sporolactobacillus shoreae</name>
    <dbReference type="NCBI Taxonomy" id="1465501"/>
    <lineage>
        <taxon>Bacteria</taxon>
        <taxon>Bacillati</taxon>
        <taxon>Bacillota</taxon>
        <taxon>Bacilli</taxon>
        <taxon>Bacillales</taxon>
        <taxon>Sporolactobacillaceae</taxon>
        <taxon>Sporolactobacillus</taxon>
    </lineage>
</organism>
<accession>A0A4Z0GGX6</accession>
<comment type="caution">
    <text evidence="1">The sequence shown here is derived from an EMBL/GenBank/DDBJ whole genome shotgun (WGS) entry which is preliminary data.</text>
</comment>
<reference evidence="1 2" key="1">
    <citation type="journal article" date="2015" name="Int. J. Syst. Evol. Microbiol.">
        <title>Sporolactobacillus shoreae sp. nov. and Sporolactobacillus spathodeae sp. nov., two spore-forming lactic acid bacteria isolated from tree barks in Thailand.</title>
        <authorList>
            <person name="Thamacharoensuk T."/>
            <person name="Kitahara M."/>
            <person name="Ohkuma M."/>
            <person name="Thongchul N."/>
            <person name="Tanasupawat S."/>
        </authorList>
    </citation>
    <scope>NUCLEOTIDE SEQUENCE [LARGE SCALE GENOMIC DNA]</scope>
    <source>
        <strain evidence="1 2">BK92</strain>
    </source>
</reference>
<gene>
    <name evidence="1" type="ORF">E4665_17205</name>
</gene>
<dbReference type="AlphaFoldDB" id="A0A4Z0GGX6"/>
<sequence length="317" mass="37116">MDFIEGYMTGNAWEELCVQCYRNRYREVHYTAIPAVQGGDGGIEGFTVNGIVNQCYCPEREYTDKELYEHLREKVSTDIKKLLSPEYAKRLRNWGVPPIKEWHFVIPEYKDARILAHVESKRKEVLEKKKKDPTAYAYIDTNFKILVKCAEEFAPEISRIIRTNLTDMKLNLAVIHTGTPDWSKCDSVKVDNIRRKIKAVMHVEGDADEDLNLIINMYIEFYISGLEIMNTLRIDFPEFYEDLFKLEESYKNEVKIKTRMHTNRAMNQALFDEILNEFQAKLERDFSKVFTLASIGELKQDLIASWLADCSMEFRSV</sequence>
<name>A0A4Z0GGX6_9BACL</name>
<keyword evidence="2" id="KW-1185">Reference proteome</keyword>
<dbReference type="EMBL" id="SRJD01000035">
    <property type="protein sequence ID" value="TGA95903.1"/>
    <property type="molecule type" value="Genomic_DNA"/>
</dbReference>
<evidence type="ECO:0000313" key="2">
    <source>
        <dbReference type="Proteomes" id="UP000298347"/>
    </source>
</evidence>
<dbReference type="OrthoDB" id="2962756at2"/>
<evidence type="ECO:0000313" key="1">
    <source>
        <dbReference type="EMBL" id="TGA95903.1"/>
    </source>
</evidence>
<dbReference type="Proteomes" id="UP000298347">
    <property type="component" value="Unassembled WGS sequence"/>
</dbReference>